<accession>A0AAD9PYZ4</accession>
<sequence>ERHENICKKQKKRKTFDSARQRTGDLPKDVLKTPTKSHSELTSTAKKSKWRQKHEEFVANIRAARKITAAQKAGEPLPPPPPAAVNPDYVQCPHCSRRFNEHAAERHIPFCKEQKSRLGNTSSAKSSTLAKRNQYKPPLPGKKTTTGSATPLSLSSAKSRQASSKARPEQPSPGARAGKLRLTLIRSLQFSQLTFSAGTNPIKTRSSERQTTGFFGSDEESSPWTQTREAKYGRRSSQSNGNLNNQKEGSMESGTFGYSDKTDRFSSSASHHRRRQIAVIDPSPTEDHSPFSVRERSHKTPPLHSSKWQRDGSATKRLSKFCHECGTKYPVESAKFCCECGIKRLYIDVT</sequence>
<feature type="domain" description="C2HC/C3H-type" evidence="7">
    <location>
        <begin position="88"/>
        <end position="117"/>
    </location>
</feature>
<dbReference type="PANTHER" id="PTHR13555">
    <property type="entry name" value="C2H2 ZINC FINGER CGI-62-RELATED"/>
    <property type="match status" value="1"/>
</dbReference>
<dbReference type="Proteomes" id="UP001249851">
    <property type="component" value="Unassembled WGS sequence"/>
</dbReference>
<feature type="compositionally biased region" description="Polar residues" evidence="6">
    <location>
        <begin position="235"/>
        <end position="248"/>
    </location>
</feature>
<evidence type="ECO:0000256" key="4">
    <source>
        <dbReference type="ARBA" id="ARBA00022833"/>
    </source>
</evidence>
<feature type="compositionally biased region" description="Polar residues" evidence="6">
    <location>
        <begin position="34"/>
        <end position="45"/>
    </location>
</feature>
<dbReference type="EMBL" id="JARQWQ010000097">
    <property type="protein sequence ID" value="KAK2551469.1"/>
    <property type="molecule type" value="Genomic_DNA"/>
</dbReference>
<evidence type="ECO:0000313" key="9">
    <source>
        <dbReference type="Proteomes" id="UP001249851"/>
    </source>
</evidence>
<evidence type="ECO:0000256" key="3">
    <source>
        <dbReference type="ARBA" id="ARBA00022771"/>
    </source>
</evidence>
<feature type="compositionally biased region" description="Low complexity" evidence="6">
    <location>
        <begin position="152"/>
        <end position="165"/>
    </location>
</feature>
<name>A0AAD9PYZ4_ACRCE</name>
<protein>
    <submittedName>
        <fullName evidence="8">Zinc finger C2HC domain-containing protein 1A</fullName>
    </submittedName>
</protein>
<evidence type="ECO:0000256" key="2">
    <source>
        <dbReference type="ARBA" id="ARBA00022737"/>
    </source>
</evidence>
<evidence type="ECO:0000259" key="7">
    <source>
        <dbReference type="PROSITE" id="PS52027"/>
    </source>
</evidence>
<keyword evidence="9" id="KW-1185">Reference proteome</keyword>
<feature type="non-terminal residue" evidence="8">
    <location>
        <position position="1"/>
    </location>
</feature>
<reference evidence="8" key="2">
    <citation type="journal article" date="2023" name="Science">
        <title>Genomic signatures of disease resistance in endangered staghorn corals.</title>
        <authorList>
            <person name="Vollmer S.V."/>
            <person name="Selwyn J.D."/>
            <person name="Despard B.A."/>
            <person name="Roesel C.L."/>
        </authorList>
    </citation>
    <scope>NUCLEOTIDE SEQUENCE</scope>
    <source>
        <strain evidence="8">K2</strain>
    </source>
</reference>
<dbReference type="GO" id="GO:0008270">
    <property type="term" value="F:zinc ion binding"/>
    <property type="evidence" value="ECO:0007669"/>
    <property type="project" value="UniProtKB-KW"/>
</dbReference>
<evidence type="ECO:0000256" key="1">
    <source>
        <dbReference type="ARBA" id="ARBA00022723"/>
    </source>
</evidence>
<feature type="region of interest" description="Disordered" evidence="6">
    <location>
        <begin position="112"/>
        <end position="177"/>
    </location>
</feature>
<proteinExistence type="predicted"/>
<keyword evidence="3 5" id="KW-0863">Zinc-finger</keyword>
<keyword evidence="1" id="KW-0479">Metal-binding</keyword>
<gene>
    <name evidence="8" type="ORF">P5673_027654</name>
</gene>
<feature type="region of interest" description="Disordered" evidence="6">
    <location>
        <begin position="1"/>
        <end position="52"/>
    </location>
</feature>
<dbReference type="AlphaFoldDB" id="A0AAD9PYZ4"/>
<evidence type="ECO:0000313" key="8">
    <source>
        <dbReference type="EMBL" id="KAK2551469.1"/>
    </source>
</evidence>
<feature type="compositionally biased region" description="Polar residues" evidence="6">
    <location>
        <begin position="117"/>
        <end position="131"/>
    </location>
</feature>
<feature type="compositionally biased region" description="Basic and acidic residues" evidence="6">
    <location>
        <begin position="285"/>
        <end position="295"/>
    </location>
</feature>
<organism evidence="8 9">
    <name type="scientific">Acropora cervicornis</name>
    <name type="common">Staghorn coral</name>
    <dbReference type="NCBI Taxonomy" id="6130"/>
    <lineage>
        <taxon>Eukaryota</taxon>
        <taxon>Metazoa</taxon>
        <taxon>Cnidaria</taxon>
        <taxon>Anthozoa</taxon>
        <taxon>Hexacorallia</taxon>
        <taxon>Scleractinia</taxon>
        <taxon>Astrocoeniina</taxon>
        <taxon>Acroporidae</taxon>
        <taxon>Acropora</taxon>
    </lineage>
</organism>
<comment type="caution">
    <text evidence="8">The sequence shown here is derived from an EMBL/GenBank/DDBJ whole genome shotgun (WGS) entry which is preliminary data.</text>
</comment>
<feature type="compositionally biased region" description="Polar residues" evidence="6">
    <location>
        <begin position="199"/>
        <end position="214"/>
    </location>
</feature>
<dbReference type="PROSITE" id="PS52027">
    <property type="entry name" value="ZF_C2HC_C3H"/>
    <property type="match status" value="1"/>
</dbReference>
<reference evidence="8" key="1">
    <citation type="journal article" date="2023" name="G3 (Bethesda)">
        <title>Whole genome assembly and annotation of the endangered Caribbean coral Acropora cervicornis.</title>
        <authorList>
            <person name="Selwyn J.D."/>
            <person name="Vollmer S.V."/>
        </authorList>
    </citation>
    <scope>NUCLEOTIDE SEQUENCE</scope>
    <source>
        <strain evidence="8">K2</strain>
    </source>
</reference>
<dbReference type="InterPro" id="IPR049899">
    <property type="entry name" value="Znf_C2HC_C3H"/>
</dbReference>
<keyword evidence="4" id="KW-0862">Zinc</keyword>
<feature type="compositionally biased region" description="Basic and acidic residues" evidence="6">
    <location>
        <begin position="15"/>
        <end position="31"/>
    </location>
</feature>
<feature type="region of interest" description="Disordered" evidence="6">
    <location>
        <begin position="199"/>
        <end position="310"/>
    </location>
</feature>
<evidence type="ECO:0000256" key="6">
    <source>
        <dbReference type="SAM" id="MobiDB-lite"/>
    </source>
</evidence>
<dbReference type="InterPro" id="IPR026319">
    <property type="entry name" value="ZC2HC1A/B-like"/>
</dbReference>
<evidence type="ECO:0000256" key="5">
    <source>
        <dbReference type="PROSITE-ProRule" id="PRU01371"/>
    </source>
</evidence>
<keyword evidence="2" id="KW-0677">Repeat</keyword>